<feature type="region of interest" description="Disordered" evidence="1">
    <location>
        <begin position="172"/>
        <end position="192"/>
    </location>
</feature>
<proteinExistence type="predicted"/>
<reference evidence="2" key="2">
    <citation type="journal article" date="2021" name="World Allergy Organ. J.">
        <title>Chromosome-level assembly of Dermatophagoides farinae genome and transcriptome reveals two novel allergens Der f 37 and Der f 39.</title>
        <authorList>
            <person name="Chen J."/>
            <person name="Cai Z."/>
            <person name="Fan D."/>
            <person name="Hu J."/>
            <person name="Hou Y."/>
            <person name="He Y."/>
            <person name="Zhang Z."/>
            <person name="Zhao Z."/>
            <person name="Gao P."/>
            <person name="Hu W."/>
            <person name="Sun J."/>
            <person name="Li J."/>
            <person name="Ji K."/>
        </authorList>
    </citation>
    <scope>NUCLEOTIDE SEQUENCE</scope>
    <source>
        <strain evidence="2">JKM2019</strain>
    </source>
</reference>
<comment type="caution">
    <text evidence="2">The sequence shown here is derived from an EMBL/GenBank/DDBJ whole genome shotgun (WGS) entry which is preliminary data.</text>
</comment>
<organism evidence="2">
    <name type="scientific">Dermatophagoides farinae</name>
    <name type="common">American house dust mite</name>
    <dbReference type="NCBI Taxonomy" id="6954"/>
    <lineage>
        <taxon>Eukaryota</taxon>
        <taxon>Metazoa</taxon>
        <taxon>Ecdysozoa</taxon>
        <taxon>Arthropoda</taxon>
        <taxon>Chelicerata</taxon>
        <taxon>Arachnida</taxon>
        <taxon>Acari</taxon>
        <taxon>Acariformes</taxon>
        <taxon>Sarcoptiformes</taxon>
        <taxon>Astigmata</taxon>
        <taxon>Psoroptidia</taxon>
        <taxon>Analgoidea</taxon>
        <taxon>Pyroglyphidae</taxon>
        <taxon>Dermatophagoidinae</taxon>
        <taxon>Dermatophagoides</taxon>
    </lineage>
</organism>
<gene>
    <name evidence="2" type="ORF">HUG17_4113</name>
</gene>
<evidence type="ECO:0000313" key="2">
    <source>
        <dbReference type="EMBL" id="KAH7640080.1"/>
    </source>
</evidence>
<dbReference type="AlphaFoldDB" id="A0A9D4NVQ9"/>
<evidence type="ECO:0000256" key="1">
    <source>
        <dbReference type="SAM" id="MobiDB-lite"/>
    </source>
</evidence>
<sequence length="1236" mass="144071">MYCSSSRQMTNTTKHNTRAKMCHGTIRKYSIRTQIEWKSSSLINSIDPQQQQQPEQQQQQRQYIRSTIVMKCLNRLQWNQQPMNNHLNGQKFLAIISDFHLDPSYSSIYDDNENIIDDIDNDDDDWISIKKINNNNHHRRDYRKTKRSKRSLYRYIRNLWQDFRRILTQDEDYYDDNDNGKQPKIKTTKTSRDTSFDDDMILSMENEMEATTTNRKCHYNNDKYWEDNTAAAAAAVVGGLSSTTVKNKYFLYKFGKNSASAATVSDDNEQGCIDCSSSSSSSSIRGSSSINPFSKISLPFWFIQLTNGSIVEIRFLKQDTNLYIKNWKKYLLSLLQNNMTATTGTNVMETNRFGPHHQQVYYYRKSNISKNAKIVKMEKHIKNFTDINKNELDDDDDDNDSPPIAMIDSDQTILFDRHQSAIIDSAGNYSIKFNHQNELWPYMDGQLYYNLKMIPFIHGKHDDTVKLLNEHFLENTKQETLVAQQNEHESILMEKYTKLLWKMRSKLGKNEYRYYTTLYEAATSRMNSQEHDLLLTLITLEQQLNHTIRSYDSIIGDIRRIGTAHNIQLICGVNLGQIVSNENCQAFIMLLLKCSSKTAQRDLLYALQNSNQPVAVNQNSSAIQNGQQLPQRKIGQFVTRLLPNTNRPSRWFIENLLHELYRHQQQMATPVSVSLLQSLTLLARNEQLIKLNEMLSVFILKRIDEILMISNGSMNVPQQQQLYIVDLVKMLGNLNNYTAIESVHRKLMMNHSSSPSSTTMTFTTIGIIHAYRESINRLQVQKYLMEMFENSHSHGSSSSSSCQIRQEIVQLLINNVDRIFYNEQQQRPEKKRWPKYDFNQLDEILAQNLRNSSNNCVHHLIVEYFQRKTNKKSHQYIREYESKQNYDSASFDFCISESNDVKCDYVQKIGNDMIDMIVKKSISTPKPLSANQSLSIIYTKYSIDINLSSSSSSSPSTSSNTRLTLGHLNVYQTAFAHQQQLRMEFDNVYNAETMLLGYWNITELTNRTKHVDIIQIKLNIPTIILWSKRYPHQLVYTKMMNVNILITLKKLIDPNTINHHRNQQQQPDQHLNHAKKQLKINFDIKTNVELMATSLAWKNSIELESRFQYESIQPISTDQFNNDHGGGNSRSHNHNHNGFVIESDNNNQSSANVHPFTEELFIENSLQYLGSEWFHHEIELFREFNKRFDPQCNTWIDESSSTSYGSYRQTISFWNSTLVQRNLLSLSLYEGQPDMD</sequence>
<reference evidence="2" key="1">
    <citation type="submission" date="2020-06" db="EMBL/GenBank/DDBJ databases">
        <authorList>
            <person name="Ji K."/>
            <person name="Li J."/>
        </authorList>
    </citation>
    <scope>NUCLEOTIDE SEQUENCE</scope>
    <source>
        <strain evidence="2">JKM2019</strain>
        <tissue evidence="2">Whole body</tissue>
    </source>
</reference>
<name>A0A9D4NVQ9_DERFA</name>
<protein>
    <submittedName>
        <fullName evidence="2">Uncharacterized protein</fullName>
    </submittedName>
</protein>
<dbReference type="Proteomes" id="UP000828236">
    <property type="component" value="Unassembled WGS sequence"/>
</dbReference>
<accession>A0A9D4NVQ9</accession>
<dbReference type="EMBL" id="SDOV01000007">
    <property type="protein sequence ID" value="KAH7640080.1"/>
    <property type="molecule type" value="Genomic_DNA"/>
</dbReference>